<dbReference type="SMART" id="SM00052">
    <property type="entry name" value="EAL"/>
    <property type="match status" value="1"/>
</dbReference>
<dbReference type="PROSITE" id="PS50883">
    <property type="entry name" value="EAL"/>
    <property type="match status" value="1"/>
</dbReference>
<dbReference type="Gene3D" id="3.30.70.270">
    <property type="match status" value="1"/>
</dbReference>
<organism evidence="6 7">
    <name type="scientific">Jatrophihabitans lederbergiae</name>
    <dbReference type="NCBI Taxonomy" id="3075547"/>
    <lineage>
        <taxon>Bacteria</taxon>
        <taxon>Bacillati</taxon>
        <taxon>Actinomycetota</taxon>
        <taxon>Actinomycetes</taxon>
        <taxon>Jatrophihabitantales</taxon>
        <taxon>Jatrophihabitantaceae</taxon>
        <taxon>Jatrophihabitans</taxon>
    </lineage>
</organism>
<dbReference type="InterPro" id="IPR000014">
    <property type="entry name" value="PAS"/>
</dbReference>
<dbReference type="NCBIfam" id="TIGR00229">
    <property type="entry name" value="sensory_box"/>
    <property type="match status" value="1"/>
</dbReference>
<dbReference type="PROSITE" id="PS50113">
    <property type="entry name" value="PAC"/>
    <property type="match status" value="1"/>
</dbReference>
<feature type="domain" description="PAS" evidence="2">
    <location>
        <begin position="176"/>
        <end position="239"/>
    </location>
</feature>
<dbReference type="SMART" id="SM00091">
    <property type="entry name" value="PAS"/>
    <property type="match status" value="1"/>
</dbReference>
<dbReference type="PANTHER" id="PTHR44757:SF2">
    <property type="entry name" value="BIOFILM ARCHITECTURE MAINTENANCE PROTEIN MBAA"/>
    <property type="match status" value="1"/>
</dbReference>
<evidence type="ECO:0000259" key="5">
    <source>
        <dbReference type="PROSITE" id="PS50887"/>
    </source>
</evidence>
<dbReference type="SUPFAM" id="SSF55785">
    <property type="entry name" value="PYP-like sensor domain (PAS domain)"/>
    <property type="match status" value="1"/>
</dbReference>
<gene>
    <name evidence="6" type="ORF">RM423_08465</name>
</gene>
<dbReference type="Gene3D" id="3.20.20.450">
    <property type="entry name" value="EAL domain"/>
    <property type="match status" value="1"/>
</dbReference>
<dbReference type="Proteomes" id="UP001183176">
    <property type="component" value="Unassembled WGS sequence"/>
</dbReference>
<dbReference type="SUPFAM" id="SSF55073">
    <property type="entry name" value="Nucleotide cyclase"/>
    <property type="match status" value="1"/>
</dbReference>
<keyword evidence="1" id="KW-1133">Transmembrane helix</keyword>
<dbReference type="Gene3D" id="3.30.450.20">
    <property type="entry name" value="PAS domain"/>
    <property type="match status" value="1"/>
</dbReference>
<dbReference type="InterPro" id="IPR013767">
    <property type="entry name" value="PAS_fold"/>
</dbReference>
<feature type="domain" description="PAC" evidence="3">
    <location>
        <begin position="248"/>
        <end position="299"/>
    </location>
</feature>
<feature type="domain" description="GGDEF" evidence="5">
    <location>
        <begin position="331"/>
        <end position="463"/>
    </location>
</feature>
<dbReference type="InterPro" id="IPR001633">
    <property type="entry name" value="EAL_dom"/>
</dbReference>
<evidence type="ECO:0000259" key="3">
    <source>
        <dbReference type="PROSITE" id="PS50113"/>
    </source>
</evidence>
<dbReference type="EMBL" id="JAVREH010000007">
    <property type="protein sequence ID" value="MDT0261427.1"/>
    <property type="molecule type" value="Genomic_DNA"/>
</dbReference>
<evidence type="ECO:0000313" key="7">
    <source>
        <dbReference type="Proteomes" id="UP001183176"/>
    </source>
</evidence>
<feature type="transmembrane region" description="Helical" evidence="1">
    <location>
        <begin position="20"/>
        <end position="40"/>
    </location>
</feature>
<keyword evidence="7" id="KW-1185">Reference proteome</keyword>
<dbReference type="InterPro" id="IPR035965">
    <property type="entry name" value="PAS-like_dom_sf"/>
</dbReference>
<evidence type="ECO:0000256" key="1">
    <source>
        <dbReference type="SAM" id="Phobius"/>
    </source>
</evidence>
<evidence type="ECO:0000259" key="2">
    <source>
        <dbReference type="PROSITE" id="PS50112"/>
    </source>
</evidence>
<dbReference type="PROSITE" id="PS50887">
    <property type="entry name" value="GGDEF"/>
    <property type="match status" value="1"/>
</dbReference>
<dbReference type="InterPro" id="IPR043128">
    <property type="entry name" value="Rev_trsase/Diguanyl_cyclase"/>
</dbReference>
<dbReference type="CDD" id="cd01949">
    <property type="entry name" value="GGDEF"/>
    <property type="match status" value="1"/>
</dbReference>
<dbReference type="SMART" id="SM00267">
    <property type="entry name" value="GGDEF"/>
    <property type="match status" value="1"/>
</dbReference>
<evidence type="ECO:0000259" key="4">
    <source>
        <dbReference type="PROSITE" id="PS50883"/>
    </source>
</evidence>
<dbReference type="InterPro" id="IPR029787">
    <property type="entry name" value="Nucleotide_cyclase"/>
</dbReference>
<dbReference type="InterPro" id="IPR035919">
    <property type="entry name" value="EAL_sf"/>
</dbReference>
<dbReference type="InterPro" id="IPR000700">
    <property type="entry name" value="PAS-assoc_C"/>
</dbReference>
<dbReference type="Pfam" id="PF00990">
    <property type="entry name" value="GGDEF"/>
    <property type="match status" value="1"/>
</dbReference>
<dbReference type="Pfam" id="PF00563">
    <property type="entry name" value="EAL"/>
    <property type="match status" value="1"/>
</dbReference>
<protein>
    <submittedName>
        <fullName evidence="6">Bifunctional diguanylate cyclase/phosphodiesterase</fullName>
    </submittedName>
</protein>
<proteinExistence type="predicted"/>
<dbReference type="PROSITE" id="PS50112">
    <property type="entry name" value="PAS"/>
    <property type="match status" value="1"/>
</dbReference>
<dbReference type="Pfam" id="PF00989">
    <property type="entry name" value="PAS"/>
    <property type="match status" value="1"/>
</dbReference>
<evidence type="ECO:0000313" key="6">
    <source>
        <dbReference type="EMBL" id="MDT0261427.1"/>
    </source>
</evidence>
<dbReference type="RefSeq" id="WP_311422583.1">
    <property type="nucleotide sequence ID" value="NZ_JAVREH010000007.1"/>
</dbReference>
<dbReference type="CDD" id="cd00130">
    <property type="entry name" value="PAS"/>
    <property type="match status" value="1"/>
</dbReference>
<reference evidence="7" key="1">
    <citation type="submission" date="2023-07" db="EMBL/GenBank/DDBJ databases">
        <title>30 novel species of actinomycetes from the DSMZ collection.</title>
        <authorList>
            <person name="Nouioui I."/>
        </authorList>
    </citation>
    <scope>NUCLEOTIDE SEQUENCE [LARGE SCALE GENOMIC DNA]</scope>
    <source>
        <strain evidence="7">DSM 44399</strain>
    </source>
</reference>
<feature type="domain" description="EAL" evidence="4">
    <location>
        <begin position="472"/>
        <end position="725"/>
    </location>
</feature>
<keyword evidence="1" id="KW-0812">Transmembrane</keyword>
<dbReference type="InterPro" id="IPR052155">
    <property type="entry name" value="Biofilm_reg_signaling"/>
</dbReference>
<accession>A0ABU2J8Z5</accession>
<name>A0ABU2J8Z5_9ACTN</name>
<dbReference type="InterPro" id="IPR000160">
    <property type="entry name" value="GGDEF_dom"/>
</dbReference>
<feature type="transmembrane region" description="Helical" evidence="1">
    <location>
        <begin position="136"/>
        <end position="153"/>
    </location>
</feature>
<dbReference type="CDD" id="cd01948">
    <property type="entry name" value="EAL"/>
    <property type="match status" value="1"/>
</dbReference>
<dbReference type="PANTHER" id="PTHR44757">
    <property type="entry name" value="DIGUANYLATE CYCLASE DGCP"/>
    <property type="match status" value="1"/>
</dbReference>
<dbReference type="SUPFAM" id="SSF141868">
    <property type="entry name" value="EAL domain-like"/>
    <property type="match status" value="1"/>
</dbReference>
<dbReference type="NCBIfam" id="TIGR00254">
    <property type="entry name" value="GGDEF"/>
    <property type="match status" value="1"/>
</dbReference>
<sequence length="755" mass="80584">MSGKADKSGPGGTSRTRALATVAGTVLVVTAEFALLTAVYDRAEPIRRDQVAVASLSGTLESATGRELTAAARRADAVLTGLSSSGVPRADLSAARQLAADTAADPAGVEQLRSAVRRLAVDLDHRQRTVTAEARLSYAGLLVLASLGWMAWFRRLVSRHRALQREVTAQQARSDGEQRLAALVRNATDVVAVCEADATISFATPPSLVLLGIADDQLVGTRLTELVHPGDLDVFLQRLASPGLGVGEHILLRMVHADGRILSMEGTLSNLLGDPAVRGLVLTLRDITARRELEERLTFQAFQDGLTGMANRQLFTDRLQHALIRRSGPASPLVVLFCGLDDFKSVNDGAGHGVGDQVLAEVGARLKGVVRAGDTAARLGGDEFAILMDSATIESAHEVAQRVQAALAPPVVVGDRSVTVRASIGLAQAVPGEMDAEEALRNADVAMYLAKDRGQSGIVVYESRVHTEALERLALRADLQRALTRSELVLHYQPIIDLRTVAVKGFEALVRWQHPTRGLMSPALFIPMAEETGLILPLGAWVLRAACEAAADMQRPGCAPTMSVNVSAQQLSQPGFVDSVLAALTDTGLPSDRLTLEITETVILRDLDTVAPRLAALREVGVKVAIDDFGTGYSSLAYLSSLPVDVLKVDKSFIDKVTTDKQAASLAEAIIALSHKMHFTTVAEGVEQPEQAAWLRKARCTYGQGYLWSRPVDLAAARAMLGSEVGFGTPARLLPRADRRAFRGAPTDEGMRKLG</sequence>
<comment type="caution">
    <text evidence="6">The sequence shown here is derived from an EMBL/GenBank/DDBJ whole genome shotgun (WGS) entry which is preliminary data.</text>
</comment>
<keyword evidence="1" id="KW-0472">Membrane</keyword>